<accession>A0ABU9NPN8</accession>
<reference evidence="1 2" key="1">
    <citation type="submission" date="2024-03" db="EMBL/GenBank/DDBJ databases">
        <title>Two novel species of the genus Flavobacterium exhibiting potentially degradation of complex polysaccharides.</title>
        <authorList>
            <person name="Lian X."/>
        </authorList>
    </citation>
    <scope>NUCLEOTIDE SEQUENCE [LARGE SCALE GENOMIC DNA]</scope>
    <source>
        <strain evidence="1 2">N6</strain>
    </source>
</reference>
<proteinExistence type="predicted"/>
<name>A0ABU9NPN8_9FLAO</name>
<dbReference type="EMBL" id="JBCGDP010000011">
    <property type="protein sequence ID" value="MEM0577290.1"/>
    <property type="molecule type" value="Genomic_DNA"/>
</dbReference>
<organism evidence="1 2">
    <name type="scientific">Flavobacterium polysaccharolyticum</name>
    <dbReference type="NCBI Taxonomy" id="3133148"/>
    <lineage>
        <taxon>Bacteria</taxon>
        <taxon>Pseudomonadati</taxon>
        <taxon>Bacteroidota</taxon>
        <taxon>Flavobacteriia</taxon>
        <taxon>Flavobacteriales</taxon>
        <taxon>Flavobacteriaceae</taxon>
        <taxon>Flavobacterium</taxon>
    </lineage>
</organism>
<protein>
    <submittedName>
        <fullName evidence="1">Uncharacterized protein</fullName>
    </submittedName>
</protein>
<gene>
    <name evidence="1" type="ORF">WFZ86_12340</name>
</gene>
<evidence type="ECO:0000313" key="1">
    <source>
        <dbReference type="EMBL" id="MEM0577290.1"/>
    </source>
</evidence>
<comment type="caution">
    <text evidence="1">The sequence shown here is derived from an EMBL/GenBank/DDBJ whole genome shotgun (WGS) entry which is preliminary data.</text>
</comment>
<sequence>MNFEIQQLIVPKDCQVIKNDFTTYDPETEYSEKRSLYNLAEDLLQIEFRNSNIVVDLGWYGDFETNDGCFKIIVLKNDDWDSPLRIETSKSQRIITEKLEQILIGINKMEI</sequence>
<evidence type="ECO:0000313" key="2">
    <source>
        <dbReference type="Proteomes" id="UP001468798"/>
    </source>
</evidence>
<dbReference type="Proteomes" id="UP001468798">
    <property type="component" value="Unassembled WGS sequence"/>
</dbReference>
<keyword evidence="2" id="KW-1185">Reference proteome</keyword>
<dbReference type="RefSeq" id="WP_342692197.1">
    <property type="nucleotide sequence ID" value="NZ_JBCGDP010000011.1"/>
</dbReference>